<dbReference type="Gene3D" id="3.30.70.1230">
    <property type="entry name" value="Nucleotide cyclase"/>
    <property type="match status" value="1"/>
</dbReference>
<dbReference type="Pfam" id="PF00211">
    <property type="entry name" value="Guanylate_cyc"/>
    <property type="match status" value="1"/>
</dbReference>
<dbReference type="GO" id="GO:0035556">
    <property type="term" value="P:intracellular signal transduction"/>
    <property type="evidence" value="ECO:0007669"/>
    <property type="project" value="InterPro"/>
</dbReference>
<protein>
    <submittedName>
        <fullName evidence="3">Adenylate/guanylate cyclase domain-containing protein</fullName>
    </submittedName>
</protein>
<dbReference type="Proteomes" id="UP000321638">
    <property type="component" value="Unassembled WGS sequence"/>
</dbReference>
<dbReference type="SMART" id="SM00044">
    <property type="entry name" value="CYCc"/>
    <property type="match status" value="1"/>
</dbReference>
<keyword evidence="4" id="KW-1185">Reference proteome</keyword>
<keyword evidence="1" id="KW-0812">Transmembrane</keyword>
<name>A0A5C8PHT6_9HYPH</name>
<evidence type="ECO:0000313" key="4">
    <source>
        <dbReference type="Proteomes" id="UP000321638"/>
    </source>
</evidence>
<proteinExistence type="predicted"/>
<dbReference type="PANTHER" id="PTHR43081:SF1">
    <property type="entry name" value="ADENYLATE CYCLASE, TERMINAL-DIFFERENTIATION SPECIFIC"/>
    <property type="match status" value="1"/>
</dbReference>
<dbReference type="AlphaFoldDB" id="A0A5C8PHT6"/>
<accession>A0A5C8PHT6</accession>
<dbReference type="CDD" id="cd07302">
    <property type="entry name" value="CHD"/>
    <property type="match status" value="1"/>
</dbReference>
<feature type="transmembrane region" description="Helical" evidence="1">
    <location>
        <begin position="411"/>
        <end position="430"/>
    </location>
</feature>
<evidence type="ECO:0000313" key="3">
    <source>
        <dbReference type="EMBL" id="TXL72888.1"/>
    </source>
</evidence>
<evidence type="ECO:0000256" key="1">
    <source>
        <dbReference type="SAM" id="Phobius"/>
    </source>
</evidence>
<dbReference type="InterPro" id="IPR007890">
    <property type="entry name" value="CHASE2"/>
</dbReference>
<dbReference type="PROSITE" id="PS50125">
    <property type="entry name" value="GUANYLATE_CYCLASE_2"/>
    <property type="match status" value="1"/>
</dbReference>
<reference evidence="3 4" key="1">
    <citation type="submission" date="2019-06" db="EMBL/GenBank/DDBJ databases">
        <title>New taxonomy in bacterial strain CC-CFT640, isolated from vineyard.</title>
        <authorList>
            <person name="Lin S.-Y."/>
            <person name="Tsai C.-F."/>
            <person name="Young C.-C."/>
        </authorList>
    </citation>
    <scope>NUCLEOTIDE SEQUENCE [LARGE SCALE GENOMIC DNA]</scope>
    <source>
        <strain evidence="3 4">CC-CFT640</strain>
    </source>
</reference>
<dbReference type="InterPro" id="IPR050697">
    <property type="entry name" value="Adenylyl/Guanylyl_Cyclase_3/4"/>
</dbReference>
<feature type="transmembrane region" description="Helical" evidence="1">
    <location>
        <begin position="384"/>
        <end position="404"/>
    </location>
</feature>
<dbReference type="EMBL" id="VDUZ01000029">
    <property type="protein sequence ID" value="TXL72888.1"/>
    <property type="molecule type" value="Genomic_DNA"/>
</dbReference>
<dbReference type="SMART" id="SM01080">
    <property type="entry name" value="CHASE2"/>
    <property type="match status" value="1"/>
</dbReference>
<dbReference type="InterPro" id="IPR029787">
    <property type="entry name" value="Nucleotide_cyclase"/>
</dbReference>
<dbReference type="InterPro" id="IPR001054">
    <property type="entry name" value="A/G_cyclase"/>
</dbReference>
<sequence>MRHMRSPWRDGERSMRLALARRWSRRLPVVAPLLILVAALALRVADPPGVARLRDFAFDTFQRLQPRSYDPQWNVRIVDIDEASLAAYGQWPWPRDRIARLVDKLTEQGAAVIAFDVLFAEPDASSWRRRVRELIAYVDPETVQRIANAVQDNDQLLADAFAHSTVVTAYAFDVATRASRPPALRHGYAISGEDPQRFIGRYASVVTTLPLLEAGAKGNGGITPDYDITVIRRVPLLLRLQDQPHVYPALAMEAVRTALGASTYIVRGATSGGDLPWLARVIAPFEEGVQSVRVGDKVVPTDRNANLLLYDSGHQPQRFISAKDVLEDRVPRDKVEGSIIFIGTSAAGLKDIRNTPVDTAIPGVEIHAQAVEQIFTDVYLWRPFFAGFLEGGFLLAVGLLFVFLMPRLSAGWEAVLAVAGVAAGLAVPWILFAGERMLVDPIYPPATLALMYAASSASSFMLTERERAQIRGAFGLYLSPDVVEELARSPERLQLGGEERALTVMFTDVRGFTTIAEQFDPQGLTRFMNRFLTPMTNIILAERGTIDKYMGDAIMAFWNAPLDVPDHAARACRTALAMQARLKALNVEWREQAHAEGRNHIAVTIGIGLNTGRASVGNFGSDQRFTYSVLGDDVNLAARLEGQCKAYGVAVIVGEDTRVQAPGFAYVELDLIKVKGKTEPERIFALVGDAGLRESAGFGALLAAHAAFLAEYRAGRFAEARRLASAAKAQAELAGWSGTYYDRMRKRLKVIIADPPAVWDGVYEAKEK</sequence>
<dbReference type="PANTHER" id="PTHR43081">
    <property type="entry name" value="ADENYLATE CYCLASE, TERMINAL-DIFFERENTIATION SPECIFIC-RELATED"/>
    <property type="match status" value="1"/>
</dbReference>
<keyword evidence="1" id="KW-1133">Transmembrane helix</keyword>
<keyword evidence="1" id="KW-0472">Membrane</keyword>
<dbReference type="GO" id="GO:0004016">
    <property type="term" value="F:adenylate cyclase activity"/>
    <property type="evidence" value="ECO:0007669"/>
    <property type="project" value="UniProtKB-ARBA"/>
</dbReference>
<dbReference type="Pfam" id="PF05226">
    <property type="entry name" value="CHASE2"/>
    <property type="match status" value="1"/>
</dbReference>
<comment type="caution">
    <text evidence="3">The sequence shown here is derived from an EMBL/GenBank/DDBJ whole genome shotgun (WGS) entry which is preliminary data.</text>
</comment>
<evidence type="ECO:0000259" key="2">
    <source>
        <dbReference type="PROSITE" id="PS50125"/>
    </source>
</evidence>
<organism evidence="3 4">
    <name type="scientific">Vineibacter terrae</name>
    <dbReference type="NCBI Taxonomy" id="2586908"/>
    <lineage>
        <taxon>Bacteria</taxon>
        <taxon>Pseudomonadati</taxon>
        <taxon>Pseudomonadota</taxon>
        <taxon>Alphaproteobacteria</taxon>
        <taxon>Hyphomicrobiales</taxon>
        <taxon>Vineibacter</taxon>
    </lineage>
</organism>
<feature type="domain" description="Guanylate cyclase" evidence="2">
    <location>
        <begin position="503"/>
        <end position="641"/>
    </location>
</feature>
<dbReference type="SUPFAM" id="SSF55073">
    <property type="entry name" value="Nucleotide cyclase"/>
    <property type="match status" value="1"/>
</dbReference>
<gene>
    <name evidence="3" type="ORF">FHP25_23155</name>
</gene>
<dbReference type="GO" id="GO:0006171">
    <property type="term" value="P:cAMP biosynthetic process"/>
    <property type="evidence" value="ECO:0007669"/>
    <property type="project" value="TreeGrafter"/>
</dbReference>